<name>A0A1G9IWD5_9HYPH</name>
<organism evidence="2 3">
    <name type="scientific">Mesorhizobium muleiense</name>
    <dbReference type="NCBI Taxonomy" id="1004279"/>
    <lineage>
        <taxon>Bacteria</taxon>
        <taxon>Pseudomonadati</taxon>
        <taxon>Pseudomonadota</taxon>
        <taxon>Alphaproteobacteria</taxon>
        <taxon>Hyphomicrobiales</taxon>
        <taxon>Phyllobacteriaceae</taxon>
        <taxon>Mesorhizobium</taxon>
    </lineage>
</organism>
<reference evidence="3" key="1">
    <citation type="submission" date="2016-10" db="EMBL/GenBank/DDBJ databases">
        <authorList>
            <person name="Varghese N."/>
            <person name="Submissions S."/>
        </authorList>
    </citation>
    <scope>NUCLEOTIDE SEQUENCE [LARGE SCALE GENOMIC DNA]</scope>
    <source>
        <strain evidence="3">CGMCC 1.11022</strain>
    </source>
</reference>
<dbReference type="AlphaFoldDB" id="A0A1G9IWD5"/>
<accession>A0A1G9IWD5</accession>
<sequence length="85" mass="9267">MPFKDKSAMKQRLEFVRLASAEGANVSALCRRFGIGRTCGHKLLLRYRSEGEAGLAEQSRRPRSSPAQCAPEVETAALAVRAAHP</sequence>
<protein>
    <submittedName>
        <fullName evidence="2">Leucine-zipper of insertion element IS481</fullName>
    </submittedName>
</protein>
<dbReference type="EMBL" id="FNEE01000032">
    <property type="protein sequence ID" value="SDL29421.1"/>
    <property type="molecule type" value="Genomic_DNA"/>
</dbReference>
<evidence type="ECO:0000313" key="2">
    <source>
        <dbReference type="EMBL" id="SDL29421.1"/>
    </source>
</evidence>
<gene>
    <name evidence="2" type="ORF">SAMN05428953_1321</name>
</gene>
<dbReference type="Proteomes" id="UP000198894">
    <property type="component" value="Unassembled WGS sequence"/>
</dbReference>
<evidence type="ECO:0000259" key="1">
    <source>
        <dbReference type="Pfam" id="PF13518"/>
    </source>
</evidence>
<keyword evidence="3" id="KW-1185">Reference proteome</keyword>
<dbReference type="InterPro" id="IPR009057">
    <property type="entry name" value="Homeodomain-like_sf"/>
</dbReference>
<dbReference type="Pfam" id="PF13518">
    <property type="entry name" value="HTH_28"/>
    <property type="match status" value="1"/>
</dbReference>
<dbReference type="SUPFAM" id="SSF46689">
    <property type="entry name" value="Homeodomain-like"/>
    <property type="match status" value="1"/>
</dbReference>
<feature type="non-terminal residue" evidence="2">
    <location>
        <position position="85"/>
    </location>
</feature>
<feature type="domain" description="Insertion element IS150 protein InsJ-like helix-turn-helix" evidence="1">
    <location>
        <begin position="11"/>
        <end position="63"/>
    </location>
</feature>
<evidence type="ECO:0000313" key="3">
    <source>
        <dbReference type="Proteomes" id="UP000198894"/>
    </source>
</evidence>
<dbReference type="InterPro" id="IPR055247">
    <property type="entry name" value="InsJ-like_HTH"/>
</dbReference>
<proteinExistence type="predicted"/>